<dbReference type="InterPro" id="IPR013151">
    <property type="entry name" value="Immunoglobulin_dom"/>
</dbReference>
<dbReference type="Pfam" id="PF00047">
    <property type="entry name" value="ig"/>
    <property type="match status" value="1"/>
</dbReference>
<feature type="domain" description="Ig-like" evidence="13">
    <location>
        <begin position="747"/>
        <end position="832"/>
    </location>
</feature>
<feature type="domain" description="Ig-like" evidence="13">
    <location>
        <begin position="14"/>
        <end position="86"/>
    </location>
</feature>
<dbReference type="Gene3D" id="2.60.40.10">
    <property type="entry name" value="Immunoglobulins"/>
    <property type="match status" value="12"/>
</dbReference>
<keyword evidence="15" id="KW-1185">Reference proteome</keyword>
<dbReference type="Pfam" id="PF13927">
    <property type="entry name" value="Ig_3"/>
    <property type="match status" value="4"/>
</dbReference>
<evidence type="ECO:0000256" key="12">
    <source>
        <dbReference type="SAM" id="Phobius"/>
    </source>
</evidence>
<evidence type="ECO:0000256" key="11">
    <source>
        <dbReference type="ARBA" id="ARBA00023319"/>
    </source>
</evidence>
<dbReference type="Proteomes" id="UP000028990">
    <property type="component" value="Unassembled WGS sequence"/>
</dbReference>
<keyword evidence="9 14" id="KW-0675">Receptor</keyword>
<evidence type="ECO:0000313" key="14">
    <source>
        <dbReference type="EMBL" id="KFO26136.1"/>
    </source>
</evidence>
<evidence type="ECO:0000256" key="9">
    <source>
        <dbReference type="ARBA" id="ARBA00023170"/>
    </source>
</evidence>
<keyword evidence="11" id="KW-0393">Immunoglobulin domain</keyword>
<evidence type="ECO:0000256" key="4">
    <source>
        <dbReference type="ARBA" id="ARBA00022729"/>
    </source>
</evidence>
<keyword evidence="4" id="KW-0732">Signal</keyword>
<dbReference type="SMART" id="SM00408">
    <property type="entry name" value="IGc2"/>
    <property type="match status" value="9"/>
</dbReference>
<dbReference type="InterPro" id="IPR003598">
    <property type="entry name" value="Ig_sub2"/>
</dbReference>
<feature type="domain" description="Ig-like" evidence="13">
    <location>
        <begin position="303"/>
        <end position="379"/>
    </location>
</feature>
<dbReference type="eggNOG" id="ENOG502S65W">
    <property type="taxonomic scope" value="Eukaryota"/>
</dbReference>
<reference evidence="14 15" key="1">
    <citation type="submission" date="2013-11" db="EMBL/GenBank/DDBJ databases">
        <title>The Damaraland mole rat (Fukomys damarensis) genome and evolution of African mole rats.</title>
        <authorList>
            <person name="Gladyshev V.N."/>
            <person name="Fang X."/>
        </authorList>
    </citation>
    <scope>NUCLEOTIDE SEQUENCE [LARGE SCALE GENOMIC DNA]</scope>
    <source>
        <tissue evidence="14">Liver</tissue>
    </source>
</reference>
<feature type="transmembrane region" description="Helical" evidence="12">
    <location>
        <begin position="1127"/>
        <end position="1148"/>
    </location>
</feature>
<dbReference type="GO" id="GO:0007166">
    <property type="term" value="P:cell surface receptor signaling pathway"/>
    <property type="evidence" value="ECO:0007669"/>
    <property type="project" value="TreeGrafter"/>
</dbReference>
<evidence type="ECO:0000256" key="3">
    <source>
        <dbReference type="ARBA" id="ARBA00022692"/>
    </source>
</evidence>
<dbReference type="FunFam" id="2.60.40.10:FF:000357">
    <property type="entry name" value="Fc receptor like 1"/>
    <property type="match status" value="5"/>
</dbReference>
<name>A0A091DTN4_FUKDA</name>
<evidence type="ECO:0000256" key="2">
    <source>
        <dbReference type="ARBA" id="ARBA00022475"/>
    </source>
</evidence>
<dbReference type="PROSITE" id="PS50835">
    <property type="entry name" value="IG_LIKE"/>
    <property type="match status" value="11"/>
</dbReference>
<accession>A0A091DTN4</accession>
<feature type="domain" description="Ig-like" evidence="13">
    <location>
        <begin position="1026"/>
        <end position="1109"/>
    </location>
</feature>
<evidence type="ECO:0000256" key="5">
    <source>
        <dbReference type="ARBA" id="ARBA00022737"/>
    </source>
</evidence>
<dbReference type="AlphaFoldDB" id="A0A091DTN4"/>
<dbReference type="InterPro" id="IPR050488">
    <property type="entry name" value="Ig_Fc_receptor"/>
</dbReference>
<dbReference type="EMBL" id="KN123237">
    <property type="protein sequence ID" value="KFO26136.1"/>
    <property type="molecule type" value="Genomic_DNA"/>
</dbReference>
<dbReference type="FunFam" id="2.60.40.10:FF:001308">
    <property type="entry name" value="Fc receptor like 4"/>
    <property type="match status" value="1"/>
</dbReference>
<dbReference type="Pfam" id="PF13895">
    <property type="entry name" value="Ig_2"/>
    <property type="match status" value="6"/>
</dbReference>
<protein>
    <submittedName>
        <fullName evidence="14">Fc receptor-like protein 5</fullName>
    </submittedName>
</protein>
<evidence type="ECO:0000256" key="7">
    <source>
        <dbReference type="ARBA" id="ARBA00023136"/>
    </source>
</evidence>
<keyword evidence="8" id="KW-1015">Disulfide bond</keyword>
<feature type="domain" description="Ig-like" evidence="13">
    <location>
        <begin position="657"/>
        <end position="737"/>
    </location>
</feature>
<dbReference type="InterPro" id="IPR003599">
    <property type="entry name" value="Ig_sub"/>
</dbReference>
<evidence type="ECO:0000256" key="1">
    <source>
        <dbReference type="ARBA" id="ARBA00004251"/>
    </source>
</evidence>
<feature type="domain" description="Ig-like" evidence="13">
    <location>
        <begin position="384"/>
        <end position="464"/>
    </location>
</feature>
<evidence type="ECO:0000313" key="15">
    <source>
        <dbReference type="Proteomes" id="UP000028990"/>
    </source>
</evidence>
<keyword evidence="7 12" id="KW-0472">Membrane</keyword>
<feature type="domain" description="Ig-like" evidence="13">
    <location>
        <begin position="933"/>
        <end position="1020"/>
    </location>
</feature>
<dbReference type="SMART" id="SM00409">
    <property type="entry name" value="IG"/>
    <property type="match status" value="11"/>
</dbReference>
<proteinExistence type="predicted"/>
<dbReference type="InterPro" id="IPR007110">
    <property type="entry name" value="Ig-like_dom"/>
</dbReference>
<evidence type="ECO:0000256" key="8">
    <source>
        <dbReference type="ARBA" id="ARBA00023157"/>
    </source>
</evidence>
<feature type="domain" description="Ig-like" evidence="13">
    <location>
        <begin position="567"/>
        <end position="636"/>
    </location>
</feature>
<organism evidence="14 15">
    <name type="scientific">Fukomys damarensis</name>
    <name type="common">Damaraland mole rat</name>
    <name type="synonym">Cryptomys damarensis</name>
    <dbReference type="NCBI Taxonomy" id="885580"/>
    <lineage>
        <taxon>Eukaryota</taxon>
        <taxon>Metazoa</taxon>
        <taxon>Chordata</taxon>
        <taxon>Craniata</taxon>
        <taxon>Vertebrata</taxon>
        <taxon>Euteleostomi</taxon>
        <taxon>Mammalia</taxon>
        <taxon>Eutheria</taxon>
        <taxon>Euarchontoglires</taxon>
        <taxon>Glires</taxon>
        <taxon>Rodentia</taxon>
        <taxon>Hystricomorpha</taxon>
        <taxon>Bathyergidae</taxon>
        <taxon>Fukomys</taxon>
    </lineage>
</organism>
<comment type="subcellular location">
    <subcellularLocation>
        <location evidence="1">Cell membrane</location>
        <topology evidence="1">Single-pass type I membrane protein</topology>
    </subcellularLocation>
</comment>
<evidence type="ECO:0000256" key="6">
    <source>
        <dbReference type="ARBA" id="ARBA00022989"/>
    </source>
</evidence>
<dbReference type="PANTHER" id="PTHR11481">
    <property type="entry name" value="IMMUNOGLOBULIN FC RECEPTOR"/>
    <property type="match status" value="1"/>
</dbReference>
<dbReference type="PANTHER" id="PTHR11481:SF68">
    <property type="entry name" value="FC RECEPTOR-LIKE PROTEIN 5"/>
    <property type="match status" value="1"/>
</dbReference>
<keyword evidence="2" id="KW-1003">Cell membrane</keyword>
<keyword evidence="3 12" id="KW-0812">Transmembrane</keyword>
<feature type="domain" description="Ig-like" evidence="13">
    <location>
        <begin position="840"/>
        <end position="925"/>
    </location>
</feature>
<dbReference type="GO" id="GO:0009897">
    <property type="term" value="C:external side of plasma membrane"/>
    <property type="evidence" value="ECO:0007669"/>
    <property type="project" value="TreeGrafter"/>
</dbReference>
<dbReference type="GO" id="GO:0006955">
    <property type="term" value="P:immune response"/>
    <property type="evidence" value="ECO:0007669"/>
    <property type="project" value="TreeGrafter"/>
</dbReference>
<keyword evidence="10" id="KW-0325">Glycoprotein</keyword>
<keyword evidence="6 12" id="KW-1133">Transmembrane helix</keyword>
<feature type="domain" description="Ig-like" evidence="13">
    <location>
        <begin position="474"/>
        <end position="558"/>
    </location>
</feature>
<dbReference type="GO" id="GO:0004888">
    <property type="term" value="F:transmembrane signaling receptor activity"/>
    <property type="evidence" value="ECO:0007669"/>
    <property type="project" value="TreeGrafter"/>
</dbReference>
<feature type="domain" description="Ig-like" evidence="13">
    <location>
        <begin position="204"/>
        <end position="295"/>
    </location>
</feature>
<dbReference type="SUPFAM" id="SSF48726">
    <property type="entry name" value="Immunoglobulin"/>
    <property type="match status" value="10"/>
</dbReference>
<evidence type="ECO:0000256" key="10">
    <source>
        <dbReference type="ARBA" id="ARBA00023180"/>
    </source>
</evidence>
<gene>
    <name evidence="14" type="ORF">H920_12493</name>
</gene>
<dbReference type="CDD" id="cd00096">
    <property type="entry name" value="Ig"/>
    <property type="match status" value="3"/>
</dbReference>
<keyword evidence="5" id="KW-0677">Repeat</keyword>
<evidence type="ECO:0000259" key="13">
    <source>
        <dbReference type="PROSITE" id="PS50835"/>
    </source>
</evidence>
<sequence>MYRCWAEKSHLSAPVSLIFATDSLILQSPYSVFEGDKLVLRCWRAGREKLTTVKYSWNRKIFHTPNKSFDHFIPKASSNNSGTYQCIGYDNQNGVFKSNTKIIKIQELFPHPELKVSATKPTEGTSVNKSCETRLLPERSDTSLHFIFFRDNMLVLSDWNESSALQIPAIWKENSGSYGRGAKTVTHNISKHSFWLKIQVQRIPVSEVSMETHPPGGQAIEGEMLILVCSAAEGTGDITFSWHIGGTKESLGWKTLRSQRAELEIPVIWESHAGAYYCMTDNSYGPVQSEVMNITVRATAPKPVISLHPPWTTVFQGETVTLTCNGFHFYAPKKTKWYTGNYRGRVLRETSGNILEVRENGRYRCQAENSPLSDPVLLTFSAAPLILQAPLSVFEGDSVVLRCRAKEKIQPDNVKFFKNGELLAPLDENTEFNIHHASLRDNGQYLCTGNEKNRSYHFYSESIRIQVQELFPRPELTASLSQTRDESHVTLSCKTQLHPQKSNVGLQFCFFRNNQALESGCSNSPRLQISAMWNEYSGFYQCKAGTGISGVWKESQISQIHRQRVAAKVQIPVDPASVSVFEGQQLLLICSVEGDLKPINFSWFKKVGEKKKVMVSSEAKFNILVVQSSDAGEYNCKTGWITSKPVIVNVKVPVSQPVLNFSPRKTHILEGDQVKFHCGVRRGSPQILYQLFREDILLQETKSSLNSASFSSNVSQTGNYYCTVNNGLGPNRSKALTLFVVVPVSQPVLTLHTTEAQTIEGDVLTLHCEAHRGSLPVLYRFYHEDIFLNSRKVPPGVGASFSFSLTAEHSGNYYCTADNGFGPRRSETMSLSVIVPVSLPILTLRMPRDQAVVGDMMELHCEAQRGSPPILYQFYHEDEILGSSQATSGGGASFKLTLTEEHSGNYLCEASNVQKAQRSNTKILSVKVPVSRPVFTLKAPRAPAVVGDVVELRCEALRGSPPILYQFYHEDVNLGNSPAPSGSGASFNLILTTEHSGNYSCEADNGLEVLHSEVMTLRVTVPVSRPVLTLSAPRAQAVVGDEMELHCEALKGSPPILYRFYHENVTLRNDSAFSEGGASFKLFLTEEHSGNYSCEADNGLGAQHSEVVTLFITGLTENRSGAVATGVTGALLSMVGLVAGALLFYFWLSRKADFLGNSNISVFYRSPSDSQPQETTYHNVPAWIELQPVYINVNPREGDVVYSEVQRNQEKNKHTDKKHAAPSQQWTRFRPPYNKRVFEILLPAKLQGQQLTPGLLHSCPCANINPPK</sequence>
<dbReference type="InterPro" id="IPR013783">
    <property type="entry name" value="Ig-like_fold"/>
</dbReference>
<dbReference type="InterPro" id="IPR036179">
    <property type="entry name" value="Ig-like_dom_sf"/>
</dbReference>